<dbReference type="Proteomes" id="UP000253817">
    <property type="component" value="Unassembled WGS sequence"/>
</dbReference>
<keyword evidence="3" id="KW-1185">Reference proteome</keyword>
<dbReference type="Proteomes" id="UP000270112">
    <property type="component" value="Unassembled WGS sequence"/>
</dbReference>
<comment type="caution">
    <text evidence="2">The sequence shown here is derived from an EMBL/GenBank/DDBJ whole genome shotgun (WGS) entry which is preliminary data.</text>
</comment>
<dbReference type="OrthoDB" id="1711122at2"/>
<proteinExistence type="predicted"/>
<name>A0A3N0IV60_9ACTN</name>
<reference evidence="4" key="2">
    <citation type="submission" date="2018-05" db="EMBL/GenBank/DDBJ databases">
        <title>Genome Sequencing of selected type strains of the family Eggerthellaceae.</title>
        <authorList>
            <person name="Danylec N."/>
            <person name="Stoll D.A."/>
            <person name="Doetsch A."/>
            <person name="Huch M."/>
        </authorList>
    </citation>
    <scope>NUCLEOTIDE SEQUENCE [LARGE SCALE GENOMIC DNA]</scope>
    <source>
        <strain evidence="4">DSM 16107</strain>
    </source>
</reference>
<dbReference type="Pfam" id="PF06304">
    <property type="entry name" value="DUF1048"/>
    <property type="match status" value="1"/>
</dbReference>
<evidence type="ECO:0000313" key="1">
    <source>
        <dbReference type="EMBL" id="RDB68907.1"/>
    </source>
</evidence>
<reference evidence="1 3" key="1">
    <citation type="journal article" date="2018" name="Elife">
        <title>Discovery and characterization of a prevalent human gut bacterial enzyme sufficient for the inactivation of a family of plant toxins.</title>
        <authorList>
            <person name="Koppel N."/>
            <person name="Bisanz J.E."/>
            <person name="Pandelia M.E."/>
            <person name="Turnbaugh P.J."/>
            <person name="Balskus E.P."/>
        </authorList>
    </citation>
    <scope>NUCLEOTIDE SEQUENCE [LARGE SCALE GENOMIC DNA]</scope>
    <source>
        <strain evidence="1 3">DSM 16107</strain>
    </source>
</reference>
<organism evidence="2 4">
    <name type="scientific">Eggerthella sinensis</name>
    <dbReference type="NCBI Taxonomy" id="242230"/>
    <lineage>
        <taxon>Bacteria</taxon>
        <taxon>Bacillati</taxon>
        <taxon>Actinomycetota</taxon>
        <taxon>Coriobacteriia</taxon>
        <taxon>Eggerthellales</taxon>
        <taxon>Eggerthellaceae</taxon>
        <taxon>Eggerthella</taxon>
    </lineage>
</organism>
<accession>A0A3N0IV60</accession>
<protein>
    <submittedName>
        <fullName evidence="2">Cytoplasmic protein</fullName>
    </submittedName>
</protein>
<dbReference type="EMBL" id="QICC01000060">
    <property type="protein sequence ID" value="RNM40868.1"/>
    <property type="molecule type" value="Genomic_DNA"/>
</dbReference>
<dbReference type="EMBL" id="PPTT01000012">
    <property type="protein sequence ID" value="RDB68907.1"/>
    <property type="molecule type" value="Genomic_DNA"/>
</dbReference>
<sequence length="125" mass="14265">MGNLSHYINPKQILEDKREYRRMMARVDALPEDYRFAYNKIQHYMWKFASGGGLDMVALQADLLELFEEGAAEGKNVYDITGEDVAAFCDELLANASTYTAKWREDLNRDFKKKLGSKAPADGCE</sequence>
<dbReference type="AlphaFoldDB" id="A0A3N0IV60"/>
<dbReference type="RefSeq" id="WP_114546217.1">
    <property type="nucleotide sequence ID" value="NZ_CALJMG010000167.1"/>
</dbReference>
<evidence type="ECO:0000313" key="2">
    <source>
        <dbReference type="EMBL" id="RNM40868.1"/>
    </source>
</evidence>
<dbReference type="SUPFAM" id="SSF158560">
    <property type="entry name" value="BH3980-like"/>
    <property type="match status" value="1"/>
</dbReference>
<evidence type="ECO:0000313" key="4">
    <source>
        <dbReference type="Proteomes" id="UP000270112"/>
    </source>
</evidence>
<reference evidence="2" key="3">
    <citation type="journal article" date="2019" name="Microbiol. Resour. Announc.">
        <title>Draft Genome Sequences of Type Strains of Gordonibacter faecihominis, Paraeggerthella hongkongensis, Parvibacter caecicola,Slackia equolifaciens, Slackia faecicanis, and Slackia isoflavoniconvertens.</title>
        <authorList>
            <person name="Danylec N."/>
            <person name="Stoll D.A."/>
            <person name="Dotsch A."/>
            <person name="Huch M."/>
        </authorList>
    </citation>
    <scope>NUCLEOTIDE SEQUENCE</scope>
    <source>
        <strain evidence="2">DSM 16107</strain>
    </source>
</reference>
<evidence type="ECO:0000313" key="3">
    <source>
        <dbReference type="Proteomes" id="UP000253817"/>
    </source>
</evidence>
<dbReference type="Gene3D" id="1.10.1900.10">
    <property type="entry name" value="c-terminal domain of poly(a) binding protein"/>
    <property type="match status" value="1"/>
</dbReference>
<dbReference type="PIRSF" id="PIRSF029876">
    <property type="entry name" value="UCP029876"/>
    <property type="match status" value="1"/>
</dbReference>
<gene>
    <name evidence="1" type="ORF">C1876_08095</name>
    <name evidence="2" type="ORF">DMP09_12410</name>
</gene>
<dbReference type="InterPro" id="IPR008316">
    <property type="entry name" value="UCP029876"/>
</dbReference>